<dbReference type="RefSeq" id="WP_120194495.1">
    <property type="nucleotide sequence ID" value="NZ_RAPK01000013.1"/>
</dbReference>
<dbReference type="EMBL" id="RAPK01000013">
    <property type="protein sequence ID" value="RKD68095.1"/>
    <property type="molecule type" value="Genomic_DNA"/>
</dbReference>
<dbReference type="InterPro" id="IPR009665">
    <property type="entry name" value="YyaC"/>
</dbReference>
<protein>
    <submittedName>
        <fullName evidence="1">Putative sporulation protein YyaC</fullName>
    </submittedName>
</protein>
<proteinExistence type="predicted"/>
<reference evidence="1 2" key="1">
    <citation type="submission" date="2018-09" db="EMBL/GenBank/DDBJ databases">
        <title>Genomic Encyclopedia of Archaeal and Bacterial Type Strains, Phase II (KMG-II): from individual species to whole genera.</title>
        <authorList>
            <person name="Goeker M."/>
        </authorList>
    </citation>
    <scope>NUCLEOTIDE SEQUENCE [LARGE SCALE GENOMIC DNA]</scope>
    <source>
        <strain evidence="1 2">DSM 17008</strain>
    </source>
</reference>
<gene>
    <name evidence="1" type="ORF">ATL39_3366</name>
</gene>
<accession>A0A419UU29</accession>
<organism evidence="1 2">
    <name type="scientific">Sinobaca qinghaiensis</name>
    <dbReference type="NCBI Taxonomy" id="342944"/>
    <lineage>
        <taxon>Bacteria</taxon>
        <taxon>Bacillati</taxon>
        <taxon>Bacillota</taxon>
        <taxon>Bacilli</taxon>
        <taxon>Bacillales</taxon>
        <taxon>Sporolactobacillaceae</taxon>
        <taxon>Sinobaca</taxon>
    </lineage>
</organism>
<sequence>MFRKQSRPGHPPASLYLDTASEQTPAILSNTLTDVLSTVPETSEIVIVCIGTDRSTGDSLGPLTGTLLTKHKLDNFQVYGTLASPVHAVNLEDVLADIQIRHTAPYIIAVDACLGRVKNVGSLHFEDGPVYPGAAMKKNLPPVGSVHITGIVNVGGMMEFFVLQNTRLHVVMQMAESLSESFVLADRRLQGKKLIEKAYQDRSFSITEKTVKHEA</sequence>
<comment type="caution">
    <text evidence="1">The sequence shown here is derived from an EMBL/GenBank/DDBJ whole genome shotgun (WGS) entry which is preliminary data.</text>
</comment>
<dbReference type="InterPro" id="IPR023430">
    <property type="entry name" value="Pept_HybD-like_dom_sf"/>
</dbReference>
<dbReference type="SUPFAM" id="SSF53163">
    <property type="entry name" value="HybD-like"/>
    <property type="match status" value="1"/>
</dbReference>
<dbReference type="Pfam" id="PF06866">
    <property type="entry name" value="DUF1256"/>
    <property type="match status" value="1"/>
</dbReference>
<evidence type="ECO:0000313" key="1">
    <source>
        <dbReference type="EMBL" id="RKD68095.1"/>
    </source>
</evidence>
<keyword evidence="2" id="KW-1185">Reference proteome</keyword>
<dbReference type="Proteomes" id="UP000285120">
    <property type="component" value="Unassembled WGS sequence"/>
</dbReference>
<evidence type="ECO:0000313" key="2">
    <source>
        <dbReference type="Proteomes" id="UP000285120"/>
    </source>
</evidence>
<dbReference type="OrthoDB" id="9815953at2"/>
<dbReference type="AlphaFoldDB" id="A0A419UU29"/>
<dbReference type="NCBIfam" id="TIGR02841">
    <property type="entry name" value="spore_YyaC"/>
    <property type="match status" value="1"/>
</dbReference>
<name>A0A419UU29_9BACL</name>